<organism evidence="2 3">
    <name type="scientific">Eubacterium segne</name>
    <dbReference type="NCBI Taxonomy" id="2763045"/>
    <lineage>
        <taxon>Bacteria</taxon>
        <taxon>Bacillati</taxon>
        <taxon>Bacillota</taxon>
        <taxon>Clostridia</taxon>
        <taxon>Eubacteriales</taxon>
        <taxon>Eubacteriaceae</taxon>
        <taxon>Eubacterium</taxon>
    </lineage>
</organism>
<evidence type="ECO:0000313" key="2">
    <source>
        <dbReference type="EMBL" id="MBC5666400.1"/>
    </source>
</evidence>
<evidence type="ECO:0000313" key="3">
    <source>
        <dbReference type="Proteomes" id="UP000597877"/>
    </source>
</evidence>
<feature type="transmembrane region" description="Helical" evidence="1">
    <location>
        <begin position="157"/>
        <end position="173"/>
    </location>
</feature>
<keyword evidence="1" id="KW-0472">Membrane</keyword>
<dbReference type="RefSeq" id="WP_118589083.1">
    <property type="nucleotide sequence ID" value="NZ_JACOOZ010000001.1"/>
</dbReference>
<keyword evidence="3" id="KW-1185">Reference proteome</keyword>
<reference evidence="2 3" key="1">
    <citation type="submission" date="2020-08" db="EMBL/GenBank/DDBJ databases">
        <title>Genome public.</title>
        <authorList>
            <person name="Liu C."/>
            <person name="Sun Q."/>
        </authorList>
    </citation>
    <scope>NUCLEOTIDE SEQUENCE [LARGE SCALE GENOMIC DNA]</scope>
    <source>
        <strain evidence="2 3">BX4</strain>
    </source>
</reference>
<feature type="transmembrane region" description="Helical" evidence="1">
    <location>
        <begin position="16"/>
        <end position="39"/>
    </location>
</feature>
<protein>
    <submittedName>
        <fullName evidence="2">Uncharacterized protein</fullName>
    </submittedName>
</protein>
<evidence type="ECO:0000256" key="1">
    <source>
        <dbReference type="SAM" id="Phobius"/>
    </source>
</evidence>
<proteinExistence type="predicted"/>
<accession>A0ABR7F0Q0</accession>
<comment type="caution">
    <text evidence="2">The sequence shown here is derived from an EMBL/GenBank/DDBJ whole genome shotgun (WGS) entry which is preliminary data.</text>
</comment>
<keyword evidence="1" id="KW-0812">Transmembrane</keyword>
<gene>
    <name evidence="2" type="ORF">H8S00_00090</name>
</gene>
<name>A0ABR7F0Q0_9FIRM</name>
<dbReference type="EMBL" id="JACOOZ010000001">
    <property type="protein sequence ID" value="MBC5666400.1"/>
    <property type="molecule type" value="Genomic_DNA"/>
</dbReference>
<keyword evidence="1" id="KW-1133">Transmembrane helix</keyword>
<sequence length="323" mass="37387">MVDIIFNIKKVCKRKLIFPLIITVIMPAILFLCPFYNIFHPDVIDNISDVDAGHKYVSVHADRLYYTGYNLNKSFGREYGYYYSIDEDKCIFAIVPVSDTPAKILKDYDFKAKVIKRNRPFKKMLSAFANDLNWNINDLSGFSEDFVVSSPDYSPKLYMAIMWITLFILFVSIKKVISEIMGIFVPYFYPVCTFLGKKEQKALIDNAQSELLSENYLQINSMYITENYFIDIDKSYVSIIPLKDIIWCYRVGELRLNPNSTSPDYSLCFAIKSGSVITDRHKTSDEALELLNAIRATEYDIIIGHSESKQKEAKERLKVLRNN</sequence>
<dbReference type="Proteomes" id="UP000597877">
    <property type="component" value="Unassembled WGS sequence"/>
</dbReference>